<accession>A0A819CEL9</accession>
<dbReference type="PANTHER" id="PTHR34365">
    <property type="entry name" value="ENOLASE (DUF1399)"/>
    <property type="match status" value="1"/>
</dbReference>
<dbReference type="Gene3D" id="1.20.1280.50">
    <property type="match status" value="1"/>
</dbReference>
<reference evidence="3" key="1">
    <citation type="submission" date="2021-02" db="EMBL/GenBank/DDBJ databases">
        <authorList>
            <person name="Nowell W R."/>
        </authorList>
    </citation>
    <scope>NUCLEOTIDE SEQUENCE</scope>
</reference>
<dbReference type="PANTHER" id="PTHR34365:SF7">
    <property type="entry name" value="GLYCINE-RICH DOMAIN-CONTAINING PROTEIN 1"/>
    <property type="match status" value="1"/>
</dbReference>
<evidence type="ECO:0000313" key="3">
    <source>
        <dbReference type="EMBL" id="CAF3810723.1"/>
    </source>
</evidence>
<protein>
    <recommendedName>
        <fullName evidence="2">F-box domain-containing protein</fullName>
    </recommendedName>
</protein>
<comment type="caution">
    <text evidence="3">The sequence shown here is derived from an EMBL/GenBank/DDBJ whole genome shotgun (WGS) entry which is preliminary data.</text>
</comment>
<proteinExistence type="predicted"/>
<dbReference type="SUPFAM" id="SSF81383">
    <property type="entry name" value="F-box domain"/>
    <property type="match status" value="1"/>
</dbReference>
<feature type="non-terminal residue" evidence="3">
    <location>
        <position position="570"/>
    </location>
</feature>
<evidence type="ECO:0000259" key="2">
    <source>
        <dbReference type="PROSITE" id="PS50181"/>
    </source>
</evidence>
<dbReference type="Pfam" id="PF07173">
    <property type="entry name" value="GRDP-like"/>
    <property type="match status" value="2"/>
</dbReference>
<gene>
    <name evidence="3" type="ORF">OTI717_LOCUS18812</name>
</gene>
<dbReference type="SMART" id="SM00256">
    <property type="entry name" value="FBOX"/>
    <property type="match status" value="1"/>
</dbReference>
<sequence>KSNETITRGFPSSTGTNCGEIRRGADTDAFKVDNTSYSSSSASLIGDSTLAGNISKTQSGYHGSGVSLTDYTMEHFTSSLEENKAYSDVEPIESKVSPPNITWQHTWSFNETENALTQSVFARIPSEIMLRIFKLFSVPDLCNVSLVCRRFKMIVDQDEIWKLKCNSSKKIYSKSFKQIYLDWIYMKCLRNAKLRAMSDWSDSTCDIDLPPSYPIRPTDNQQFEAIGGFHQHPNSSSSMTIELSVDIEKTARELIKLLEKASKFQQQWQQPSIVKHMITRYYRFMQLKASYPSNILLVPTLDIEIVWQTHLLRPAMYQADCLRLFRRVIDHSLLITDIEKFLKDQAFRDTCQLYEQQFGQQYCPLPSTYTKNNATSNFHHYPLYIDTNTNSTYSYWDKTHFEFSSEQPNDYENPFSFTEGNLITDGKWLDLCKQFMSKALKTAPLDDYHRTWSSGIDLEPGAINRLKKSYERFLYIAAKYPLKDGHEFIRPTYAIDIMWHSHMQEPLNYVADCVRIVGYVIYHSPWPINKDDTKNKTCIQANKLWKDEFKVDLMIDHLFNTIDDKLDEVF</sequence>
<name>A0A819CEL9_9BILA</name>
<feature type="region of interest" description="Disordered" evidence="1">
    <location>
        <begin position="1"/>
        <end position="21"/>
    </location>
</feature>
<dbReference type="InterPro" id="IPR001810">
    <property type="entry name" value="F-box_dom"/>
</dbReference>
<dbReference type="InterPro" id="IPR036047">
    <property type="entry name" value="F-box-like_dom_sf"/>
</dbReference>
<dbReference type="InterPro" id="IPR009836">
    <property type="entry name" value="GRDP-like"/>
</dbReference>
<dbReference type="PROSITE" id="PS50181">
    <property type="entry name" value="FBOX"/>
    <property type="match status" value="1"/>
</dbReference>
<dbReference type="Pfam" id="PF12937">
    <property type="entry name" value="F-box-like"/>
    <property type="match status" value="1"/>
</dbReference>
<organism evidence="3 4">
    <name type="scientific">Rotaria sordida</name>
    <dbReference type="NCBI Taxonomy" id="392033"/>
    <lineage>
        <taxon>Eukaryota</taxon>
        <taxon>Metazoa</taxon>
        <taxon>Spiralia</taxon>
        <taxon>Gnathifera</taxon>
        <taxon>Rotifera</taxon>
        <taxon>Eurotatoria</taxon>
        <taxon>Bdelloidea</taxon>
        <taxon>Philodinida</taxon>
        <taxon>Philodinidae</taxon>
        <taxon>Rotaria</taxon>
    </lineage>
</organism>
<feature type="compositionally biased region" description="Polar residues" evidence="1">
    <location>
        <begin position="1"/>
        <end position="17"/>
    </location>
</feature>
<feature type="domain" description="F-box" evidence="2">
    <location>
        <begin position="118"/>
        <end position="164"/>
    </location>
</feature>
<dbReference type="Proteomes" id="UP000663823">
    <property type="component" value="Unassembled WGS sequence"/>
</dbReference>
<dbReference type="EMBL" id="CAJOAX010002656">
    <property type="protein sequence ID" value="CAF3810723.1"/>
    <property type="molecule type" value="Genomic_DNA"/>
</dbReference>
<evidence type="ECO:0000313" key="4">
    <source>
        <dbReference type="Proteomes" id="UP000663823"/>
    </source>
</evidence>
<dbReference type="AlphaFoldDB" id="A0A819CEL9"/>
<evidence type="ECO:0000256" key="1">
    <source>
        <dbReference type="SAM" id="MobiDB-lite"/>
    </source>
</evidence>